<comment type="caution">
    <text evidence="2">The sequence shown here is derived from an EMBL/GenBank/DDBJ whole genome shotgun (WGS) entry which is preliminary data.</text>
</comment>
<evidence type="ECO:0000313" key="2">
    <source>
        <dbReference type="EMBL" id="KAH7112118.1"/>
    </source>
</evidence>
<feature type="domain" description="Heterokaryon incompatibility" evidence="1">
    <location>
        <begin position="231"/>
        <end position="385"/>
    </location>
</feature>
<evidence type="ECO:0000313" key="3">
    <source>
        <dbReference type="Proteomes" id="UP000700596"/>
    </source>
</evidence>
<dbReference type="OrthoDB" id="3758096at2759"/>
<dbReference type="InterPro" id="IPR010730">
    <property type="entry name" value="HET"/>
</dbReference>
<reference evidence="2" key="1">
    <citation type="journal article" date="2021" name="Nat. Commun.">
        <title>Genetic determinants of endophytism in the Arabidopsis root mycobiome.</title>
        <authorList>
            <person name="Mesny F."/>
            <person name="Miyauchi S."/>
            <person name="Thiergart T."/>
            <person name="Pickel B."/>
            <person name="Atanasova L."/>
            <person name="Karlsson M."/>
            <person name="Huettel B."/>
            <person name="Barry K.W."/>
            <person name="Haridas S."/>
            <person name="Chen C."/>
            <person name="Bauer D."/>
            <person name="Andreopoulos W."/>
            <person name="Pangilinan J."/>
            <person name="LaButti K."/>
            <person name="Riley R."/>
            <person name="Lipzen A."/>
            <person name="Clum A."/>
            <person name="Drula E."/>
            <person name="Henrissat B."/>
            <person name="Kohler A."/>
            <person name="Grigoriev I.V."/>
            <person name="Martin F.M."/>
            <person name="Hacquard S."/>
        </authorList>
    </citation>
    <scope>NUCLEOTIDE SEQUENCE</scope>
    <source>
        <strain evidence="2">MPI-CAGE-CH-0243</strain>
    </source>
</reference>
<dbReference type="AlphaFoldDB" id="A0A9P9D3V8"/>
<organism evidence="2 3">
    <name type="scientific">Dendryphion nanum</name>
    <dbReference type="NCBI Taxonomy" id="256645"/>
    <lineage>
        <taxon>Eukaryota</taxon>
        <taxon>Fungi</taxon>
        <taxon>Dikarya</taxon>
        <taxon>Ascomycota</taxon>
        <taxon>Pezizomycotina</taxon>
        <taxon>Dothideomycetes</taxon>
        <taxon>Pleosporomycetidae</taxon>
        <taxon>Pleosporales</taxon>
        <taxon>Torulaceae</taxon>
        <taxon>Dendryphion</taxon>
    </lineage>
</organism>
<gene>
    <name evidence="2" type="ORF">B0J11DRAFT_598061</name>
</gene>
<keyword evidence="3" id="KW-1185">Reference proteome</keyword>
<protein>
    <submittedName>
        <fullName evidence="2">Heterokaryon incompatibility protein-domain-containing protein</fullName>
    </submittedName>
</protein>
<dbReference type="Proteomes" id="UP000700596">
    <property type="component" value="Unassembled WGS sequence"/>
</dbReference>
<dbReference type="PANTHER" id="PTHR33112">
    <property type="entry name" value="DOMAIN PROTEIN, PUTATIVE-RELATED"/>
    <property type="match status" value="1"/>
</dbReference>
<name>A0A9P9D3V8_9PLEO</name>
<dbReference type="PANTHER" id="PTHR33112:SF8">
    <property type="entry name" value="HETEROKARYON INCOMPATIBILITY DOMAIN-CONTAINING PROTEIN"/>
    <property type="match status" value="1"/>
</dbReference>
<dbReference type="Pfam" id="PF06985">
    <property type="entry name" value="HET"/>
    <property type="match status" value="1"/>
</dbReference>
<sequence length="718" mass="80430">MESEGQLALALRNRSMTLGYQEEKGLCAVCLGLEKLPPESWHSIKNFSEIVVPHHRSLGALFESALKGCHLCNLLVVAWEQNCYLVKDLNGHWIGKSGFDSATLDGCIRLKFQREKQLLKYTGVPIDEVRIRILCGTMPPSWGGLLICDPTIARFQELPRACMPSLCDTNTGSTASIARMKAWLAICTLSHPGCNRVDNDLPQLPTRVVSVGGKQSRISFLVSGAKKRGNYATLSHCWGNSGNRPLTTTERTVKQRKRGIKDEELPKTFRDAVQVCRELDIEYLWIDSLCIIQGQKSQEDWKREAPKMGDVYGNSILTISAAIAATSTEGCFKERDGLILWPCSLPLFGQQFHVSRYPTENEESYGSPYRKADHPIEHRAWVLQEQVLSRRALIFTSNRLVWRCASMSTSEKYPWGIPHGPNISTDNHRLLHCVLNDIVVTDPSKLEIDIYTCWYRMVMDLSSRKLTYDDDKLPSIAGLAKRFAAKTNDTYHAGLWRSDLVTGILWEVIQQSGTVSNRVARAPSWSWASVNGSVGYKGLLSAGCDAIRVPTTPLIEIISVSDPRTYLEHPYGISSKASLQLRGALLPVVQDEHEESGLLLVGHGHRFAGDIDVFSQDNINFGPLEDTLWYCLPVCVRHDSYEMGIRHDPEPYKASWKESLTTGFDEFAKNNKVFCLVVEAVPEIKGTFTRVGCCVIHTRKGAEISRISFQNLEVLTLI</sequence>
<evidence type="ECO:0000259" key="1">
    <source>
        <dbReference type="Pfam" id="PF06985"/>
    </source>
</evidence>
<proteinExistence type="predicted"/>
<dbReference type="EMBL" id="JAGMWT010000022">
    <property type="protein sequence ID" value="KAH7112118.1"/>
    <property type="molecule type" value="Genomic_DNA"/>
</dbReference>
<accession>A0A9P9D3V8</accession>